<dbReference type="Pfam" id="PF00135">
    <property type="entry name" value="COesterase"/>
    <property type="match status" value="1"/>
</dbReference>
<evidence type="ECO:0000313" key="5">
    <source>
        <dbReference type="EMBL" id="CAG5102943.1"/>
    </source>
</evidence>
<dbReference type="PANTHER" id="PTHR11559">
    <property type="entry name" value="CARBOXYLESTERASE"/>
    <property type="match status" value="1"/>
</dbReference>
<dbReference type="InterPro" id="IPR029058">
    <property type="entry name" value="AB_hydrolase_fold"/>
</dbReference>
<keyword evidence="6" id="KW-1185">Reference proteome</keyword>
<protein>
    <recommendedName>
        <fullName evidence="3">Carboxylic ester hydrolase</fullName>
        <ecNumber evidence="3">3.1.1.-</ecNumber>
    </recommendedName>
</protein>
<reference evidence="5 6" key="1">
    <citation type="submission" date="2021-04" db="EMBL/GenBank/DDBJ databases">
        <authorList>
            <person name="Bliznina A."/>
        </authorList>
    </citation>
    <scope>NUCLEOTIDE SEQUENCE [LARGE SCALE GENOMIC DNA]</scope>
</reference>
<evidence type="ECO:0000256" key="1">
    <source>
        <dbReference type="ARBA" id="ARBA00005964"/>
    </source>
</evidence>
<dbReference type="InterPro" id="IPR050309">
    <property type="entry name" value="Type-B_Carboxylest/Lipase"/>
</dbReference>
<sequence>MKDQEKLVYPISGLVTETFYDPKSKEVVSVAVYRGIPYADAERFRESTVRENVPEKLPILPATPHFPQPNEFNLSNWLTLPRTLKKEHVTYASETDPLYLNIFTKQNHLKNKPVILYVHGGSLLIGGASSYDGHALAAIGDVIFVSINYRLGSFGTMFGGNWALSDVLSALEWVQLHIEKFGGDKENVTLMGYSAGGMIVDHLMSSPRSKGLFHRAIAMSGNASSAWTWTRDEKKENNMRRLKKILGEDDDEKVREKVTKMPFEEFLRKIEYPAWTEPDYFYWTFCTGESDSILPSFPYADLEESFKMDIPYMMGRTNDEGCYSMSFYHHPKFLEGLSKEDFQEVVIRTAKGRRMIPEILPEEKYPEIIEEYFGSGFDKSDQFYYTKIFGKWFGEMEIGIGIEARARSMKNAFVYRNSYKPLFAKNDSYRGELTSNRPDWSKTDHGDCYIFIFGISFYEENAQNVQFPNKEKDLSLQWIENLTHFATFGKPKDPNWKPFFESGERMKIGEDGVSSFEKMSEEDKKYEEYFEKFMKPLFK</sequence>
<evidence type="ECO:0000259" key="4">
    <source>
        <dbReference type="Pfam" id="PF00135"/>
    </source>
</evidence>
<evidence type="ECO:0000256" key="3">
    <source>
        <dbReference type="RuleBase" id="RU361235"/>
    </source>
</evidence>
<comment type="similarity">
    <text evidence="1 3">Belongs to the type-B carboxylesterase/lipase family.</text>
</comment>
<organism evidence="5 6">
    <name type="scientific">Oikopleura dioica</name>
    <name type="common">Tunicate</name>
    <dbReference type="NCBI Taxonomy" id="34765"/>
    <lineage>
        <taxon>Eukaryota</taxon>
        <taxon>Metazoa</taxon>
        <taxon>Chordata</taxon>
        <taxon>Tunicata</taxon>
        <taxon>Appendicularia</taxon>
        <taxon>Copelata</taxon>
        <taxon>Oikopleuridae</taxon>
        <taxon>Oikopleura</taxon>
    </lineage>
</organism>
<gene>
    <name evidence="5" type="ORF">OKIOD_LOCUS9305</name>
</gene>
<name>A0ABN7SPJ5_OIKDI</name>
<dbReference type="PROSITE" id="PS00122">
    <property type="entry name" value="CARBOXYLESTERASE_B_1"/>
    <property type="match status" value="1"/>
</dbReference>
<dbReference type="Gene3D" id="3.40.50.1820">
    <property type="entry name" value="alpha/beta hydrolase"/>
    <property type="match status" value="1"/>
</dbReference>
<dbReference type="InterPro" id="IPR019826">
    <property type="entry name" value="Carboxylesterase_B_AS"/>
</dbReference>
<feature type="domain" description="Carboxylesterase type B" evidence="4">
    <location>
        <begin position="24"/>
        <end position="515"/>
    </location>
</feature>
<dbReference type="EC" id="3.1.1.-" evidence="3"/>
<dbReference type="SUPFAM" id="SSF53474">
    <property type="entry name" value="alpha/beta-Hydrolases"/>
    <property type="match status" value="1"/>
</dbReference>
<evidence type="ECO:0000313" key="6">
    <source>
        <dbReference type="Proteomes" id="UP001158576"/>
    </source>
</evidence>
<dbReference type="Proteomes" id="UP001158576">
    <property type="component" value="Chromosome 1"/>
</dbReference>
<evidence type="ECO:0000256" key="2">
    <source>
        <dbReference type="ARBA" id="ARBA00022801"/>
    </source>
</evidence>
<dbReference type="EMBL" id="OU015566">
    <property type="protein sequence ID" value="CAG5102943.1"/>
    <property type="molecule type" value="Genomic_DNA"/>
</dbReference>
<proteinExistence type="inferred from homology"/>
<dbReference type="InterPro" id="IPR002018">
    <property type="entry name" value="CarbesteraseB"/>
</dbReference>
<keyword evidence="2 3" id="KW-0378">Hydrolase</keyword>
<accession>A0ABN7SPJ5</accession>